<comment type="similarity">
    <text evidence="2">Belongs to the polycystin family.</text>
</comment>
<name>A0A8B8CF49_CRAVI</name>
<evidence type="ECO:0000259" key="11">
    <source>
        <dbReference type="Pfam" id="PF20519"/>
    </source>
</evidence>
<dbReference type="GeneID" id="111118566"/>
<evidence type="ECO:0000256" key="9">
    <source>
        <dbReference type="SAM" id="Phobius"/>
    </source>
</evidence>
<dbReference type="KEGG" id="cvn:111118566"/>
<evidence type="ECO:0000259" key="10">
    <source>
        <dbReference type="Pfam" id="PF08016"/>
    </source>
</evidence>
<reference evidence="13" key="1">
    <citation type="submission" date="2025-08" db="UniProtKB">
        <authorList>
            <consortium name="RefSeq"/>
        </authorList>
    </citation>
    <scope>IDENTIFICATION</scope>
    <source>
        <tissue evidence="13">Whole sample</tissue>
    </source>
</reference>
<feature type="transmembrane region" description="Helical" evidence="9">
    <location>
        <begin position="359"/>
        <end position="385"/>
    </location>
</feature>
<feature type="disulfide bond" evidence="7">
    <location>
        <begin position="124"/>
        <end position="135"/>
    </location>
</feature>
<dbReference type="GO" id="GO:0005262">
    <property type="term" value="F:calcium channel activity"/>
    <property type="evidence" value="ECO:0007669"/>
    <property type="project" value="TreeGrafter"/>
</dbReference>
<feature type="transmembrane region" description="Helical" evidence="9">
    <location>
        <begin position="15"/>
        <end position="34"/>
    </location>
</feature>
<keyword evidence="5 9" id="KW-0472">Membrane</keyword>
<dbReference type="GO" id="GO:0005509">
    <property type="term" value="F:calcium ion binding"/>
    <property type="evidence" value="ECO:0007669"/>
    <property type="project" value="InterPro"/>
</dbReference>
<feature type="domain" description="Polycystin cation channel PKD1/PKD2" evidence="10">
    <location>
        <begin position="276"/>
        <end position="497"/>
    </location>
</feature>
<dbReference type="GO" id="GO:0016020">
    <property type="term" value="C:membrane"/>
    <property type="evidence" value="ECO:0007669"/>
    <property type="project" value="UniProtKB-SubCell"/>
</dbReference>
<protein>
    <submittedName>
        <fullName evidence="13">Polycystin-2-like</fullName>
    </submittedName>
</protein>
<evidence type="ECO:0000256" key="2">
    <source>
        <dbReference type="ARBA" id="ARBA00007200"/>
    </source>
</evidence>
<keyword evidence="3 9" id="KW-0812">Transmembrane</keyword>
<feature type="transmembrane region" description="Helical" evidence="9">
    <location>
        <begin position="311"/>
        <end position="333"/>
    </location>
</feature>
<dbReference type="AlphaFoldDB" id="A0A8B8CF49"/>
<evidence type="ECO:0000313" key="12">
    <source>
        <dbReference type="Proteomes" id="UP000694844"/>
    </source>
</evidence>
<dbReference type="GO" id="GO:0050982">
    <property type="term" value="P:detection of mechanical stimulus"/>
    <property type="evidence" value="ECO:0007669"/>
    <property type="project" value="TreeGrafter"/>
</dbReference>
<feature type="transmembrane region" description="Helical" evidence="9">
    <location>
        <begin position="279"/>
        <end position="299"/>
    </location>
</feature>
<feature type="domain" description="Polycystin" evidence="11">
    <location>
        <begin position="60"/>
        <end position="266"/>
    </location>
</feature>
<dbReference type="InterPro" id="IPR003915">
    <property type="entry name" value="PKD_2"/>
</dbReference>
<evidence type="ECO:0000256" key="7">
    <source>
        <dbReference type="PIRSR" id="PIRSR603915-2"/>
    </source>
</evidence>
<dbReference type="InterPro" id="IPR046791">
    <property type="entry name" value="Polycystin_dom"/>
</dbReference>
<evidence type="ECO:0000313" key="13">
    <source>
        <dbReference type="RefSeq" id="XP_022313809.1"/>
    </source>
</evidence>
<feature type="compositionally biased region" description="Polar residues" evidence="8">
    <location>
        <begin position="578"/>
        <end position="587"/>
    </location>
</feature>
<feature type="transmembrane region" description="Helical" evidence="9">
    <location>
        <begin position="408"/>
        <end position="430"/>
    </location>
</feature>
<organism evidence="12 13">
    <name type="scientific">Crassostrea virginica</name>
    <name type="common">Eastern oyster</name>
    <dbReference type="NCBI Taxonomy" id="6565"/>
    <lineage>
        <taxon>Eukaryota</taxon>
        <taxon>Metazoa</taxon>
        <taxon>Spiralia</taxon>
        <taxon>Lophotrochozoa</taxon>
        <taxon>Mollusca</taxon>
        <taxon>Bivalvia</taxon>
        <taxon>Autobranchia</taxon>
        <taxon>Pteriomorphia</taxon>
        <taxon>Ostreida</taxon>
        <taxon>Ostreoidea</taxon>
        <taxon>Ostreidae</taxon>
        <taxon>Crassostrea</taxon>
    </lineage>
</organism>
<dbReference type="OrthoDB" id="444119at2759"/>
<keyword evidence="6" id="KW-0325">Glycoprotein</keyword>
<evidence type="ECO:0000256" key="5">
    <source>
        <dbReference type="ARBA" id="ARBA00023136"/>
    </source>
</evidence>
<dbReference type="InterPro" id="IPR051223">
    <property type="entry name" value="Polycystin"/>
</dbReference>
<proteinExistence type="inferred from homology"/>
<dbReference type="Pfam" id="PF08016">
    <property type="entry name" value="PKD_channel"/>
    <property type="match status" value="1"/>
</dbReference>
<dbReference type="Proteomes" id="UP000694844">
    <property type="component" value="Chromosome 2"/>
</dbReference>
<gene>
    <name evidence="13" type="primary">LOC111118566</name>
</gene>
<evidence type="ECO:0000256" key="6">
    <source>
        <dbReference type="ARBA" id="ARBA00023180"/>
    </source>
</evidence>
<dbReference type="PRINTS" id="PR01433">
    <property type="entry name" value="POLYCYSTIN2"/>
</dbReference>
<evidence type="ECO:0000256" key="3">
    <source>
        <dbReference type="ARBA" id="ARBA00022692"/>
    </source>
</evidence>
<dbReference type="PANTHER" id="PTHR10877">
    <property type="entry name" value="POLYCYSTIN FAMILY MEMBER"/>
    <property type="match status" value="1"/>
</dbReference>
<dbReference type="InterPro" id="IPR013122">
    <property type="entry name" value="PKD1_2_channel"/>
</dbReference>
<dbReference type="RefSeq" id="XP_022313809.1">
    <property type="nucleotide sequence ID" value="XM_022458101.1"/>
</dbReference>
<accession>A0A8B8CF49</accession>
<keyword evidence="12" id="KW-1185">Reference proteome</keyword>
<feature type="transmembrane region" description="Helical" evidence="9">
    <location>
        <begin position="466"/>
        <end position="491"/>
    </location>
</feature>
<evidence type="ECO:0000256" key="4">
    <source>
        <dbReference type="ARBA" id="ARBA00022989"/>
    </source>
</evidence>
<sequence length="632" mass="72520">MHKRQQQVTVAKKSLHNLILSLIMGSSVIAIGYAEFDIHSFYLQNNIRNYLVSDGYGQYGFSAVNDSLSFYTWMTETFILATYPEKTYSDDDLDILEKQMFADLASIRVGPARIRQVRMPQKKCDFDNIHPGYPCVDGYTTTGEDTKQYCPSWKEKEDGSNCKESGYISNAWSYVDSSKIWGLSVSADYTTYGGGGYFFLLDEERNKSLRQINDAKQRNWIDRRTRAVMVEFNLYNPNSDMFINGVFVLEFLEQGFAIPDVILNPFTKSLNFDECSTSLQSSFIIFTLYTIVLLVHLAHQVYCRCKAVVTTLWFWIDVLLGLTGISVLVLFVYRKGVSDEAGKLFFDQQYTGENNFINYYQIVVLNMVIQVLLGFISFIAILRILRAFEYSKRLSAFWTVIADSVRPLLGYFFIFVITMCAFASLVYLLFGKYLYTFRNLTIVFGSLANTLIGKNDIVVLINVSPFFAMLFYFAYGCTVTFLLLNIFAAILNETISQVKKDANEADIFGIGDYTLSLLKSVRTTLNPMKIKRVTTAKEQPDKVQHCSVEVEQGLTVFSIVNVLRRVFQPHNQQIQERSESHSVNYLFSSDHDDDDDDEGDEGDETNDTRKEHNDVLEMEDLKIRHETLFKYT</sequence>
<dbReference type="PANTHER" id="PTHR10877:SF150">
    <property type="entry name" value="REJ DOMAIN-CONTAINING PROTEIN"/>
    <property type="match status" value="1"/>
</dbReference>
<feature type="region of interest" description="Disordered" evidence="8">
    <location>
        <begin position="578"/>
        <end position="614"/>
    </location>
</feature>
<dbReference type="Pfam" id="PF20519">
    <property type="entry name" value="Polycystin_dom"/>
    <property type="match status" value="1"/>
</dbReference>
<comment type="subcellular location">
    <subcellularLocation>
        <location evidence="1">Membrane</location>
        <topology evidence="1">Multi-pass membrane protein</topology>
    </subcellularLocation>
</comment>
<feature type="compositionally biased region" description="Acidic residues" evidence="8">
    <location>
        <begin position="591"/>
        <end position="605"/>
    </location>
</feature>
<evidence type="ECO:0000256" key="8">
    <source>
        <dbReference type="SAM" id="MobiDB-lite"/>
    </source>
</evidence>
<evidence type="ECO:0000256" key="1">
    <source>
        <dbReference type="ARBA" id="ARBA00004141"/>
    </source>
</evidence>
<keyword evidence="4 9" id="KW-1133">Transmembrane helix</keyword>